<evidence type="ECO:0000313" key="1">
    <source>
        <dbReference type="EMBL" id="KKL56725.1"/>
    </source>
</evidence>
<accession>A0A0F9FHI6</accession>
<organism evidence="1">
    <name type="scientific">marine sediment metagenome</name>
    <dbReference type="NCBI Taxonomy" id="412755"/>
    <lineage>
        <taxon>unclassified sequences</taxon>
        <taxon>metagenomes</taxon>
        <taxon>ecological metagenomes</taxon>
    </lineage>
</organism>
<dbReference type="AlphaFoldDB" id="A0A0F9FHI6"/>
<protein>
    <recommendedName>
        <fullName evidence="2">SprT-like domain-containing protein</fullName>
    </recommendedName>
</protein>
<dbReference type="EMBL" id="LAZR01030398">
    <property type="protein sequence ID" value="KKL56725.1"/>
    <property type="molecule type" value="Genomic_DNA"/>
</dbReference>
<comment type="caution">
    <text evidence="1">The sequence shown here is derived from an EMBL/GenBank/DDBJ whole genome shotgun (WGS) entry which is preliminary data.</text>
</comment>
<name>A0A0F9FHI6_9ZZZZ</name>
<evidence type="ECO:0008006" key="2">
    <source>
        <dbReference type="Google" id="ProtNLM"/>
    </source>
</evidence>
<sequence>MKLTTTQKWRRTLAWLRRNFPPSSKVSVRSLEIKEHGCTTFGYAPMVGSFEIQINRKKSFSLRIDTLLHEWAHCVTWLGAETDIEDHSAEWGVAYAKIYRTFLEWNYGREGSLED</sequence>
<proteinExistence type="predicted"/>
<reference evidence="1" key="1">
    <citation type="journal article" date="2015" name="Nature">
        <title>Complex archaea that bridge the gap between prokaryotes and eukaryotes.</title>
        <authorList>
            <person name="Spang A."/>
            <person name="Saw J.H."/>
            <person name="Jorgensen S.L."/>
            <person name="Zaremba-Niedzwiedzka K."/>
            <person name="Martijn J."/>
            <person name="Lind A.E."/>
            <person name="van Eijk R."/>
            <person name="Schleper C."/>
            <person name="Guy L."/>
            <person name="Ettema T.J."/>
        </authorList>
    </citation>
    <scope>NUCLEOTIDE SEQUENCE</scope>
</reference>
<gene>
    <name evidence="1" type="ORF">LCGC14_2242530</name>
</gene>